<dbReference type="AlphaFoldDB" id="A0A9X1NFP2"/>
<keyword evidence="3" id="KW-1185">Reference proteome</keyword>
<reference evidence="2" key="1">
    <citation type="submission" date="2021-11" db="EMBL/GenBank/DDBJ databases">
        <title>Streptomyces corallinus and Kineosporia corallina sp. nov., two new coral-derived marine actinobacteria.</title>
        <authorList>
            <person name="Buangrab K."/>
            <person name="Sutthacheep M."/>
            <person name="Yeemin T."/>
            <person name="Harunari E."/>
            <person name="Igarashi Y."/>
            <person name="Sripreechasak P."/>
            <person name="Kanchanasin P."/>
            <person name="Tanasupawat S."/>
            <person name="Phongsopitanun W."/>
        </authorList>
    </citation>
    <scope>NUCLEOTIDE SEQUENCE</scope>
    <source>
        <strain evidence="2">JCM 31032</strain>
    </source>
</reference>
<dbReference type="InterPro" id="IPR005561">
    <property type="entry name" value="ANTAR"/>
</dbReference>
<dbReference type="Gene3D" id="1.10.10.10">
    <property type="entry name" value="Winged helix-like DNA-binding domain superfamily/Winged helix DNA-binding domain"/>
    <property type="match status" value="1"/>
</dbReference>
<comment type="caution">
    <text evidence="2">The sequence shown here is derived from an EMBL/GenBank/DDBJ whole genome shotgun (WGS) entry which is preliminary data.</text>
</comment>
<accession>A0A9X1NFP2</accession>
<dbReference type="GO" id="GO:0003723">
    <property type="term" value="F:RNA binding"/>
    <property type="evidence" value="ECO:0007669"/>
    <property type="project" value="InterPro"/>
</dbReference>
<feature type="domain" description="ANTAR" evidence="1">
    <location>
        <begin position="154"/>
        <end position="215"/>
    </location>
</feature>
<dbReference type="Pfam" id="PF03861">
    <property type="entry name" value="ANTAR"/>
    <property type="match status" value="1"/>
</dbReference>
<name>A0A9X1NFP2_9ACTN</name>
<evidence type="ECO:0000313" key="3">
    <source>
        <dbReference type="Proteomes" id="UP001138997"/>
    </source>
</evidence>
<dbReference type="PROSITE" id="PS50921">
    <property type="entry name" value="ANTAR"/>
    <property type="match status" value="1"/>
</dbReference>
<proteinExistence type="predicted"/>
<sequence>MTIREFGNELLTSLLEFTLQSVPGSLGVGLSVATDSRDEGGTPKTVAAIGVATELDTAQWKHAHGPIWESFRKDNVVSRPAGEGESTGLEGLPDVQESVLEQVRGAIFVPGEFGSDLPTVFSVYLDRAPDDRVLREIDRYEPLVTQALAVVEYCAGEEQVAQQMLQMTQYRRVIEQAKGLVMGAIGADAPAAFAALARASQHFNIRLRNLAVALVEHVGGQDAEHPEDPELVVRPTPAERETAARIWAALTTSAILEQT</sequence>
<protein>
    <submittedName>
        <fullName evidence="2">ANTAR domain-containing protein</fullName>
    </submittedName>
</protein>
<evidence type="ECO:0000259" key="1">
    <source>
        <dbReference type="PROSITE" id="PS50921"/>
    </source>
</evidence>
<dbReference type="RefSeq" id="WP_231444150.1">
    <property type="nucleotide sequence ID" value="NZ_JAJOMB010000010.1"/>
</dbReference>
<dbReference type="Proteomes" id="UP001138997">
    <property type="component" value="Unassembled WGS sequence"/>
</dbReference>
<gene>
    <name evidence="2" type="ORF">LR394_19975</name>
</gene>
<dbReference type="SMART" id="SM01012">
    <property type="entry name" value="ANTAR"/>
    <property type="match status" value="1"/>
</dbReference>
<organism evidence="2 3">
    <name type="scientific">Kineosporia babensis</name>
    <dbReference type="NCBI Taxonomy" id="499548"/>
    <lineage>
        <taxon>Bacteria</taxon>
        <taxon>Bacillati</taxon>
        <taxon>Actinomycetota</taxon>
        <taxon>Actinomycetes</taxon>
        <taxon>Kineosporiales</taxon>
        <taxon>Kineosporiaceae</taxon>
        <taxon>Kineosporia</taxon>
    </lineage>
</organism>
<dbReference type="InterPro" id="IPR036388">
    <property type="entry name" value="WH-like_DNA-bd_sf"/>
</dbReference>
<evidence type="ECO:0000313" key="2">
    <source>
        <dbReference type="EMBL" id="MCD5313190.1"/>
    </source>
</evidence>
<dbReference type="EMBL" id="JAJOMB010000010">
    <property type="protein sequence ID" value="MCD5313190.1"/>
    <property type="molecule type" value="Genomic_DNA"/>
</dbReference>